<dbReference type="RefSeq" id="XP_018289415.1">
    <property type="nucleotide sequence ID" value="XM_018441632.1"/>
</dbReference>
<evidence type="ECO:0000313" key="2">
    <source>
        <dbReference type="EMBL" id="OAD71375.1"/>
    </source>
</evidence>
<keyword evidence="3" id="KW-1185">Reference proteome</keyword>
<dbReference type="InParanoid" id="A0A162WXP8"/>
<reference evidence="3" key="1">
    <citation type="submission" date="2015-06" db="EMBL/GenBank/DDBJ databases">
        <title>Expansion of signal transduction pathways in fungi by whole-genome duplication.</title>
        <authorList>
            <consortium name="DOE Joint Genome Institute"/>
            <person name="Corrochano L.M."/>
            <person name="Kuo A."/>
            <person name="Marcet-Houben M."/>
            <person name="Polaino S."/>
            <person name="Salamov A."/>
            <person name="Villalobos J.M."/>
            <person name="Alvarez M.I."/>
            <person name="Avalos J."/>
            <person name="Benito E.P."/>
            <person name="Benoit I."/>
            <person name="Burger G."/>
            <person name="Camino L.P."/>
            <person name="Canovas D."/>
            <person name="Cerda-Olmedo E."/>
            <person name="Cheng J.-F."/>
            <person name="Dominguez A."/>
            <person name="Elias M."/>
            <person name="Eslava A.P."/>
            <person name="Glaser F."/>
            <person name="Grimwood J."/>
            <person name="Gutierrez G."/>
            <person name="Heitman J."/>
            <person name="Henrissat B."/>
            <person name="Iturriaga E.A."/>
            <person name="Lang B.F."/>
            <person name="Lavin J.L."/>
            <person name="Lee S."/>
            <person name="Li W."/>
            <person name="Lindquist E."/>
            <person name="Lopez-Garcia S."/>
            <person name="Luque E.M."/>
            <person name="Marcos A.T."/>
            <person name="Martin J."/>
            <person name="McCluskey K."/>
            <person name="Medina H.R."/>
            <person name="Miralles-Duran A."/>
            <person name="Miyazaki A."/>
            <person name="Munoz-Torres E."/>
            <person name="Oguiza J.A."/>
            <person name="Ohm R."/>
            <person name="Olmedo M."/>
            <person name="Orejas M."/>
            <person name="Ortiz-Castellanos L."/>
            <person name="Pisabarro A.G."/>
            <person name="Rodriguez-Romero J."/>
            <person name="Ruiz-Herrera J."/>
            <person name="Ruiz-Vazquez R."/>
            <person name="Sanz C."/>
            <person name="Schackwitz W."/>
            <person name="Schmutz J."/>
            <person name="Shahriari M."/>
            <person name="Shelest E."/>
            <person name="Silva-Franco F."/>
            <person name="Soanes D."/>
            <person name="Syed K."/>
            <person name="Tagua V.G."/>
            <person name="Talbot N.J."/>
            <person name="Thon M."/>
            <person name="De vries R.P."/>
            <person name="Wiebenga A."/>
            <person name="Yadav J.S."/>
            <person name="Braun E.L."/>
            <person name="Baker S."/>
            <person name="Garre V."/>
            <person name="Horwitz B."/>
            <person name="Torres-Martinez S."/>
            <person name="Idnurm A."/>
            <person name="Herrera-Estrella A."/>
            <person name="Gabaldon T."/>
            <person name="Grigoriev I.V."/>
        </authorList>
    </citation>
    <scope>NUCLEOTIDE SEQUENCE [LARGE SCALE GENOMIC DNA]</scope>
    <source>
        <strain evidence="3">NRRL 1555(-)</strain>
    </source>
</reference>
<dbReference type="OrthoDB" id="10420092at2759"/>
<gene>
    <name evidence="2" type="ORF">PHYBLDRAFT_66365</name>
</gene>
<evidence type="ECO:0000256" key="1">
    <source>
        <dbReference type="SAM" id="MobiDB-lite"/>
    </source>
</evidence>
<accession>A0A162WXP8</accession>
<feature type="compositionally biased region" description="Polar residues" evidence="1">
    <location>
        <begin position="1"/>
        <end position="10"/>
    </location>
</feature>
<dbReference type="GeneID" id="29002538"/>
<name>A0A162WXP8_PHYB8</name>
<proteinExistence type="predicted"/>
<dbReference type="Proteomes" id="UP000077315">
    <property type="component" value="Unassembled WGS sequence"/>
</dbReference>
<dbReference type="VEuPathDB" id="FungiDB:PHYBLDRAFT_66365"/>
<evidence type="ECO:0000313" key="3">
    <source>
        <dbReference type="Proteomes" id="UP000077315"/>
    </source>
</evidence>
<sequence>MDTQPDNVTPDSPDELQNRREDAEPSVIRLLERLNNSMDILVRQNREMLSLIESRGGELFRRKNGPRFQTTEVEPPTTIALSDPPPTIKAWACDMERYLMFYGYSVEQSLLVIPSYMRICYKIWFYDYCKENTPVTIQQIVSDIVKVIYENVIDDEV</sequence>
<organism evidence="2 3">
    <name type="scientific">Phycomyces blakesleeanus (strain ATCC 8743b / DSM 1359 / FGSC 10004 / NBRC 33097 / NRRL 1555)</name>
    <dbReference type="NCBI Taxonomy" id="763407"/>
    <lineage>
        <taxon>Eukaryota</taxon>
        <taxon>Fungi</taxon>
        <taxon>Fungi incertae sedis</taxon>
        <taxon>Mucoromycota</taxon>
        <taxon>Mucoromycotina</taxon>
        <taxon>Mucoromycetes</taxon>
        <taxon>Mucorales</taxon>
        <taxon>Phycomycetaceae</taxon>
        <taxon>Phycomyces</taxon>
    </lineage>
</organism>
<dbReference type="EMBL" id="KV440986">
    <property type="protein sequence ID" value="OAD71375.1"/>
    <property type="molecule type" value="Genomic_DNA"/>
</dbReference>
<dbReference type="AlphaFoldDB" id="A0A162WXP8"/>
<feature type="region of interest" description="Disordered" evidence="1">
    <location>
        <begin position="1"/>
        <end position="22"/>
    </location>
</feature>
<protein>
    <submittedName>
        <fullName evidence="2">Uncharacterized protein</fullName>
    </submittedName>
</protein>